<comment type="catalytic activity">
    <reaction evidence="13">
        <text>N-terminal L-methionyl-L-aspartyl-[protein] + acetyl-CoA = N-terminal N(alpha)-acetyl-L-methionyl-L-aspartyl-[protein] + CoA + H(+)</text>
        <dbReference type="Rhea" id="RHEA:50480"/>
        <dbReference type="Rhea" id="RHEA-COMP:12692"/>
        <dbReference type="Rhea" id="RHEA-COMP:12693"/>
        <dbReference type="ChEBI" id="CHEBI:15378"/>
        <dbReference type="ChEBI" id="CHEBI:57287"/>
        <dbReference type="ChEBI" id="CHEBI:57288"/>
        <dbReference type="ChEBI" id="CHEBI:133045"/>
        <dbReference type="ChEBI" id="CHEBI:133063"/>
        <dbReference type="EC" id="2.3.1.254"/>
    </reaction>
</comment>
<evidence type="ECO:0000256" key="4">
    <source>
        <dbReference type="ARBA" id="ARBA00038748"/>
    </source>
</evidence>
<dbReference type="SUPFAM" id="SSF55729">
    <property type="entry name" value="Acyl-CoA N-acyltransferases (Nat)"/>
    <property type="match status" value="1"/>
</dbReference>
<evidence type="ECO:0000259" key="18">
    <source>
        <dbReference type="Pfam" id="PF00583"/>
    </source>
</evidence>
<dbReference type="GO" id="GO:0120518">
    <property type="term" value="F:protein N-terminal-methionine acetyltransferase activity"/>
    <property type="evidence" value="ECO:0007669"/>
    <property type="project" value="UniProtKB-EC"/>
</dbReference>
<dbReference type="InterPro" id="IPR016181">
    <property type="entry name" value="Acyl_CoA_acyltransferase"/>
</dbReference>
<comment type="similarity">
    <text evidence="3">Belongs to the acetyltransferase family. ARD1 subfamily.</text>
</comment>
<keyword evidence="20" id="KW-1185">Reference proteome</keyword>
<accession>A0A212C8A5</accession>
<evidence type="ECO:0000256" key="3">
    <source>
        <dbReference type="ARBA" id="ARBA00025786"/>
    </source>
</evidence>
<evidence type="ECO:0000256" key="9">
    <source>
        <dbReference type="ARBA" id="ARBA00042702"/>
    </source>
</evidence>
<dbReference type="PANTHER" id="PTHR45910">
    <property type="entry name" value="N-ALPHA-ACETYLTRANSFERASE 20"/>
    <property type="match status" value="1"/>
</dbReference>
<evidence type="ECO:0000313" key="20">
    <source>
        <dbReference type="Proteomes" id="UP000242450"/>
    </source>
</evidence>
<evidence type="ECO:0000256" key="15">
    <source>
        <dbReference type="ARBA" id="ARBA00048177"/>
    </source>
</evidence>
<name>A0A212C8A5_CEREH</name>
<evidence type="ECO:0000256" key="8">
    <source>
        <dbReference type="ARBA" id="ARBA00042295"/>
    </source>
</evidence>
<evidence type="ECO:0000256" key="10">
    <source>
        <dbReference type="ARBA" id="ARBA00042723"/>
    </source>
</evidence>
<sequence>MTCFASTTFNLGPITETYGIPYLEYLAHWLEYLIVAEAPGGELMGYTMGKAEGSVAREEGHGHITALSPEFRHRGLAAKLMELLEEMSERKDVQAARLQHVQDSQEYYSASNGEPDEDAYNVRKAPSKDTEKSVVPLPLPVKPEDVD</sequence>
<evidence type="ECO:0000256" key="7">
    <source>
        <dbReference type="ARBA" id="ARBA00041220"/>
    </source>
</evidence>
<evidence type="ECO:0000313" key="19">
    <source>
        <dbReference type="EMBL" id="OWK02233.1"/>
    </source>
</evidence>
<comment type="caution">
    <text evidence="19">The sequence shown here is derived from an EMBL/GenBank/DDBJ whole genome shotgun (WGS) entry which is preliminary data.</text>
</comment>
<evidence type="ECO:0000256" key="6">
    <source>
        <dbReference type="ARBA" id="ARBA00039529"/>
    </source>
</evidence>
<reference evidence="19 20" key="1">
    <citation type="journal article" date="2018" name="Mol. Genet. Genomics">
        <title>The red deer Cervus elaphus genome CerEla1.0: sequencing, annotating, genes, and chromosomes.</title>
        <authorList>
            <person name="Bana N.A."/>
            <person name="Nyiri A."/>
            <person name="Nagy J."/>
            <person name="Frank K."/>
            <person name="Nagy T."/>
            <person name="Steger V."/>
            <person name="Schiller M."/>
            <person name="Lakatos P."/>
            <person name="Sugar L."/>
            <person name="Horn P."/>
            <person name="Barta E."/>
            <person name="Orosz L."/>
        </authorList>
    </citation>
    <scope>NUCLEOTIDE SEQUENCE [LARGE SCALE GENOMIC DNA]</scope>
    <source>
        <strain evidence="19">Hungarian</strain>
    </source>
</reference>
<feature type="region of interest" description="Disordered" evidence="17">
    <location>
        <begin position="102"/>
        <end position="147"/>
    </location>
</feature>
<evidence type="ECO:0000256" key="14">
    <source>
        <dbReference type="ARBA" id="ARBA00047402"/>
    </source>
</evidence>
<dbReference type="EC" id="2.3.1.254" evidence="5"/>
<dbReference type="InterPro" id="IPR000182">
    <property type="entry name" value="GNAT_dom"/>
</dbReference>
<dbReference type="Proteomes" id="UP000242450">
    <property type="component" value="Chromosome 25"/>
</dbReference>
<evidence type="ECO:0000256" key="17">
    <source>
        <dbReference type="SAM" id="MobiDB-lite"/>
    </source>
</evidence>
<dbReference type="CDD" id="cd04301">
    <property type="entry name" value="NAT_SF"/>
    <property type="match status" value="1"/>
</dbReference>
<feature type="compositionally biased region" description="Polar residues" evidence="17">
    <location>
        <begin position="102"/>
        <end position="112"/>
    </location>
</feature>
<dbReference type="Gene3D" id="3.40.630.30">
    <property type="match status" value="1"/>
</dbReference>
<comment type="function">
    <text evidence="12">Catalytic subunit of the NatB complex which catalyzes acetylation of the N-terminal methionine residues of peptides beginning with Met-Asp, Met-Glu, Met-Asn and Met-Gln. Proteins with cell cycle functions are overrepresented in the pool of NatB substrates. Required for maintaining the structure and function of actomyosin fibers and for proper cellular migration.</text>
</comment>
<keyword evidence="2" id="KW-0012">Acyltransferase</keyword>
<evidence type="ECO:0000256" key="5">
    <source>
        <dbReference type="ARBA" id="ARBA00039120"/>
    </source>
</evidence>
<feature type="domain" description="N-acetyltransferase" evidence="18">
    <location>
        <begin position="17"/>
        <end position="108"/>
    </location>
</feature>
<comment type="catalytic activity">
    <reaction evidence="16">
        <text>N-terminal L-methionyl-L-glutamyl-[protein] + acetyl-CoA = N-terminal N(alpha)-acetyl-L-methionyl-L-glutamyl-[protein] + CoA + H(+)</text>
        <dbReference type="Rhea" id="RHEA:50488"/>
        <dbReference type="Rhea" id="RHEA-COMP:12696"/>
        <dbReference type="Rhea" id="RHEA-COMP:12697"/>
        <dbReference type="ChEBI" id="CHEBI:15378"/>
        <dbReference type="ChEBI" id="CHEBI:57287"/>
        <dbReference type="ChEBI" id="CHEBI:57288"/>
        <dbReference type="ChEBI" id="CHEBI:133359"/>
        <dbReference type="ChEBI" id="CHEBI:133360"/>
        <dbReference type="EC" id="2.3.1.254"/>
    </reaction>
</comment>
<evidence type="ECO:0000256" key="13">
    <source>
        <dbReference type="ARBA" id="ARBA00047385"/>
    </source>
</evidence>
<protein>
    <recommendedName>
        <fullName evidence="6">N-alpha-acetyltransferase 20</fullName>
        <ecNumber evidence="5">2.3.1.254</ecNumber>
    </recommendedName>
    <alternativeName>
        <fullName evidence="10">Methionine N-acetyltransferase</fullName>
    </alternativeName>
    <alternativeName>
        <fullName evidence="7">N-acetyltransferase 5</fullName>
    </alternativeName>
    <alternativeName>
        <fullName evidence="11">N-terminal acetyltransferase B complex catalytic subunit NAA20</fullName>
    </alternativeName>
    <alternativeName>
        <fullName evidence="9">N-terminal acetyltransferase B complex catalytic subunit NAT5</fullName>
    </alternativeName>
    <alternativeName>
        <fullName evidence="8">NatB catalytic subunit</fullName>
    </alternativeName>
</protein>
<evidence type="ECO:0000256" key="16">
    <source>
        <dbReference type="ARBA" id="ARBA00048890"/>
    </source>
</evidence>
<dbReference type="OrthoDB" id="10264728at2759"/>
<gene>
    <name evidence="19" type="ORF">Celaphus_00017927</name>
</gene>
<dbReference type="EMBL" id="MKHE01000025">
    <property type="protein sequence ID" value="OWK02233.1"/>
    <property type="molecule type" value="Genomic_DNA"/>
</dbReference>
<evidence type="ECO:0000256" key="11">
    <source>
        <dbReference type="ARBA" id="ARBA00042743"/>
    </source>
</evidence>
<comment type="catalytic activity">
    <reaction evidence="14">
        <text>N-terminal L-methionyl-L-asparaginyl-[protein] + acetyl-CoA = N-terminal N(alpha)-acetyl-L-methionyl-L-asparaginyl-[protein] + CoA + H(+)</text>
        <dbReference type="Rhea" id="RHEA:50484"/>
        <dbReference type="Rhea" id="RHEA-COMP:12694"/>
        <dbReference type="Rhea" id="RHEA-COMP:12695"/>
        <dbReference type="ChEBI" id="CHEBI:15378"/>
        <dbReference type="ChEBI" id="CHEBI:57287"/>
        <dbReference type="ChEBI" id="CHEBI:57288"/>
        <dbReference type="ChEBI" id="CHEBI:133356"/>
        <dbReference type="ChEBI" id="CHEBI:133358"/>
        <dbReference type="EC" id="2.3.1.254"/>
    </reaction>
</comment>
<keyword evidence="1" id="KW-0808">Transferase</keyword>
<dbReference type="AlphaFoldDB" id="A0A212C8A5"/>
<comment type="subunit">
    <text evidence="4">Component of the N-terminal acetyltransferase B (NatB) complex which is composed of NAA20 and NAA25.</text>
</comment>
<dbReference type="GO" id="GO:0031416">
    <property type="term" value="C:NatB complex"/>
    <property type="evidence" value="ECO:0007669"/>
    <property type="project" value="TreeGrafter"/>
</dbReference>
<comment type="catalytic activity">
    <reaction evidence="15">
        <text>N-terminal L-methionyl-L-glutaminyl-[protein] + acetyl-CoA = N-terminal N(alpha)-acetyl-L-methionyl-L-glutaminyl-[protein] + CoA + H(+)</text>
        <dbReference type="Rhea" id="RHEA:50492"/>
        <dbReference type="Rhea" id="RHEA-COMP:12698"/>
        <dbReference type="Rhea" id="RHEA-COMP:12699"/>
        <dbReference type="ChEBI" id="CHEBI:15378"/>
        <dbReference type="ChEBI" id="CHEBI:57287"/>
        <dbReference type="ChEBI" id="CHEBI:57288"/>
        <dbReference type="ChEBI" id="CHEBI:133361"/>
        <dbReference type="ChEBI" id="CHEBI:133362"/>
        <dbReference type="EC" id="2.3.1.254"/>
    </reaction>
</comment>
<evidence type="ECO:0000256" key="1">
    <source>
        <dbReference type="ARBA" id="ARBA00022679"/>
    </source>
</evidence>
<dbReference type="PANTHER" id="PTHR45910:SF1">
    <property type="entry name" value="N-ALPHA-ACETYLTRANSFERASE 20"/>
    <property type="match status" value="1"/>
</dbReference>
<dbReference type="Pfam" id="PF00583">
    <property type="entry name" value="Acetyltransf_1"/>
    <property type="match status" value="1"/>
</dbReference>
<evidence type="ECO:0000256" key="2">
    <source>
        <dbReference type="ARBA" id="ARBA00023315"/>
    </source>
</evidence>
<organism evidence="19 20">
    <name type="scientific">Cervus elaphus hippelaphus</name>
    <name type="common">European red deer</name>
    <dbReference type="NCBI Taxonomy" id="46360"/>
    <lineage>
        <taxon>Eukaryota</taxon>
        <taxon>Metazoa</taxon>
        <taxon>Chordata</taxon>
        <taxon>Craniata</taxon>
        <taxon>Vertebrata</taxon>
        <taxon>Euteleostomi</taxon>
        <taxon>Mammalia</taxon>
        <taxon>Eutheria</taxon>
        <taxon>Laurasiatheria</taxon>
        <taxon>Artiodactyla</taxon>
        <taxon>Ruminantia</taxon>
        <taxon>Pecora</taxon>
        <taxon>Cervidae</taxon>
        <taxon>Cervinae</taxon>
        <taxon>Cervus</taxon>
    </lineage>
</organism>
<evidence type="ECO:0000256" key="12">
    <source>
        <dbReference type="ARBA" id="ARBA00046112"/>
    </source>
</evidence>
<dbReference type="InterPro" id="IPR051646">
    <property type="entry name" value="NatB_acetyltransferase_subunit"/>
</dbReference>
<proteinExistence type="inferred from homology"/>